<keyword evidence="1" id="KW-1133">Transmembrane helix</keyword>
<dbReference type="Proteomes" id="UP000077342">
    <property type="component" value="Unassembled WGS sequence"/>
</dbReference>
<dbReference type="SUPFAM" id="SSF103473">
    <property type="entry name" value="MFS general substrate transporter"/>
    <property type="match status" value="1"/>
</dbReference>
<accession>A0A162E8M0</accession>
<keyword evidence="3" id="KW-1185">Reference proteome</keyword>
<gene>
    <name evidence="2" type="ORF">A4G28_20975</name>
</gene>
<evidence type="ECO:0008006" key="4">
    <source>
        <dbReference type="Google" id="ProtNLM"/>
    </source>
</evidence>
<feature type="transmembrane region" description="Helical" evidence="1">
    <location>
        <begin position="39"/>
        <end position="60"/>
    </location>
</feature>
<dbReference type="EMBL" id="LWCI01000033">
    <property type="protein sequence ID" value="KZS67187.1"/>
    <property type="molecule type" value="Genomic_DNA"/>
</dbReference>
<dbReference type="Gene3D" id="1.20.1250.20">
    <property type="entry name" value="MFS general substrate transporter like domains"/>
    <property type="match status" value="1"/>
</dbReference>
<evidence type="ECO:0000313" key="2">
    <source>
        <dbReference type="EMBL" id="KZS67187.1"/>
    </source>
</evidence>
<dbReference type="InterPro" id="IPR036259">
    <property type="entry name" value="MFS_trans_sf"/>
</dbReference>
<dbReference type="AlphaFoldDB" id="A0A162E8M0"/>
<evidence type="ECO:0000256" key="1">
    <source>
        <dbReference type="SAM" id="Phobius"/>
    </source>
</evidence>
<protein>
    <recommendedName>
        <fullName evidence="4">Major facilitator superfamily (MFS) profile domain-containing protein</fullName>
    </recommendedName>
</protein>
<reference evidence="3" key="1">
    <citation type="submission" date="2016-04" db="EMBL/GenBank/DDBJ databases">
        <authorList>
            <person name="Strapagiel D."/>
            <person name="Borowka P."/>
            <person name="Marciniak B."/>
            <person name="Bakula Z."/>
            <person name="Van Ingen J."/>
            <person name="Safianowska A."/>
            <person name="Dziadek J."/>
            <person name="Jagielski T."/>
        </authorList>
    </citation>
    <scope>NUCLEOTIDE SEQUENCE [LARGE SCALE GENOMIC DNA]</scope>
    <source>
        <strain evidence="3">1010001458</strain>
    </source>
</reference>
<keyword evidence="1" id="KW-0812">Transmembrane</keyword>
<comment type="caution">
    <text evidence="2">The sequence shown here is derived from an EMBL/GenBank/DDBJ whole genome shotgun (WGS) entry which is preliminary data.</text>
</comment>
<proteinExistence type="predicted"/>
<evidence type="ECO:0000313" key="3">
    <source>
        <dbReference type="Proteomes" id="UP000077342"/>
    </source>
</evidence>
<keyword evidence="1" id="KW-0472">Membrane</keyword>
<organism evidence="2 3">
    <name type="scientific">Mycobacterium ostraviense</name>
    <dbReference type="NCBI Taxonomy" id="2738409"/>
    <lineage>
        <taxon>Bacteria</taxon>
        <taxon>Bacillati</taxon>
        <taxon>Actinomycetota</taxon>
        <taxon>Actinomycetes</taxon>
        <taxon>Mycobacteriales</taxon>
        <taxon>Mycobacteriaceae</taxon>
        <taxon>Mycobacterium</taxon>
    </lineage>
</organism>
<sequence>MYECTCTNVHYYPARLQLVDYSGTQSPAGVLLDRFGSRALIVSGATLMAAGHFILVSTGWLPTAVAARAVVGLGDAVTFICVWSRTGLRPGVSHSSPS</sequence>
<name>A0A162E8M0_9MYCO</name>